<protein>
    <submittedName>
        <fullName evidence="1">Uncharacterized protein</fullName>
    </submittedName>
</protein>
<dbReference type="AlphaFoldDB" id="A0A2P5W8E2"/>
<evidence type="ECO:0000313" key="1">
    <source>
        <dbReference type="EMBL" id="PPR87376.1"/>
    </source>
</evidence>
<name>A0A2P5W8E2_GOSBA</name>
<gene>
    <name evidence="1" type="ORF">GOBAR_AA33314</name>
</gene>
<accession>A0A2P5W8E2</accession>
<reference evidence="1 2" key="1">
    <citation type="submission" date="2015-01" db="EMBL/GenBank/DDBJ databases">
        <title>Genome of allotetraploid Gossypium barbadense reveals genomic plasticity and fiber elongation in cotton evolution.</title>
        <authorList>
            <person name="Chen X."/>
            <person name="Liu X."/>
            <person name="Zhao B."/>
            <person name="Zheng H."/>
            <person name="Hu Y."/>
            <person name="Lu G."/>
            <person name="Yang C."/>
            <person name="Chen J."/>
            <person name="Shan C."/>
            <person name="Zhang L."/>
            <person name="Zhou Y."/>
            <person name="Wang L."/>
            <person name="Guo W."/>
            <person name="Bai Y."/>
            <person name="Ruan J."/>
            <person name="Shangguan X."/>
            <person name="Mao Y."/>
            <person name="Jiang J."/>
            <person name="Zhu Y."/>
            <person name="Lei J."/>
            <person name="Kang H."/>
            <person name="Chen S."/>
            <person name="He X."/>
            <person name="Wang R."/>
            <person name="Wang Y."/>
            <person name="Chen J."/>
            <person name="Wang L."/>
            <person name="Yu S."/>
            <person name="Wang B."/>
            <person name="Wei J."/>
            <person name="Song S."/>
            <person name="Lu X."/>
            <person name="Gao Z."/>
            <person name="Gu W."/>
            <person name="Deng X."/>
            <person name="Ma D."/>
            <person name="Wang S."/>
            <person name="Liang W."/>
            <person name="Fang L."/>
            <person name="Cai C."/>
            <person name="Zhu X."/>
            <person name="Zhou B."/>
            <person name="Zhang Y."/>
            <person name="Chen Z."/>
            <person name="Xu S."/>
            <person name="Zhu R."/>
            <person name="Wang S."/>
            <person name="Zhang T."/>
            <person name="Zhao G."/>
        </authorList>
    </citation>
    <scope>NUCLEOTIDE SEQUENCE [LARGE SCALE GENOMIC DNA]</scope>
    <source>
        <strain evidence="2">cv. Xinhai21</strain>
        <tissue evidence="1">Leaf</tissue>
    </source>
</reference>
<organism evidence="1 2">
    <name type="scientific">Gossypium barbadense</name>
    <name type="common">Sea Island cotton</name>
    <name type="synonym">Hibiscus barbadensis</name>
    <dbReference type="NCBI Taxonomy" id="3634"/>
    <lineage>
        <taxon>Eukaryota</taxon>
        <taxon>Viridiplantae</taxon>
        <taxon>Streptophyta</taxon>
        <taxon>Embryophyta</taxon>
        <taxon>Tracheophyta</taxon>
        <taxon>Spermatophyta</taxon>
        <taxon>Magnoliopsida</taxon>
        <taxon>eudicotyledons</taxon>
        <taxon>Gunneridae</taxon>
        <taxon>Pentapetalae</taxon>
        <taxon>rosids</taxon>
        <taxon>malvids</taxon>
        <taxon>Malvales</taxon>
        <taxon>Malvaceae</taxon>
        <taxon>Malvoideae</taxon>
        <taxon>Gossypium</taxon>
    </lineage>
</organism>
<evidence type="ECO:0000313" key="2">
    <source>
        <dbReference type="Proteomes" id="UP000239757"/>
    </source>
</evidence>
<proteinExistence type="predicted"/>
<sequence>MIRLKGDTQVVVEVGFHNHNVQRRGYHGGRTGHGSRGDSFPVEFQVPNRRMNWTMDGWWLRRWAVMTWRGIICNVLSVLLLGGLDEVVLEVPCQSSHIVTNGDDSSLMPLRLMANGEDNEIGKPQDEAELRYAQLAHLTAETELDHSEIIELCYNYLKMKGRVEFECELERNRRLISAVGPEDDAGPVLLFEASTIVFLPRGFDIVSAMKT</sequence>
<dbReference type="Proteomes" id="UP000239757">
    <property type="component" value="Unassembled WGS sequence"/>
</dbReference>
<dbReference type="EMBL" id="KZ668603">
    <property type="protein sequence ID" value="PPR87376.1"/>
    <property type="molecule type" value="Genomic_DNA"/>
</dbReference>